<organism evidence="2 3">
    <name type="scientific">Sclerotinia nivalis</name>
    <dbReference type="NCBI Taxonomy" id="352851"/>
    <lineage>
        <taxon>Eukaryota</taxon>
        <taxon>Fungi</taxon>
        <taxon>Dikarya</taxon>
        <taxon>Ascomycota</taxon>
        <taxon>Pezizomycotina</taxon>
        <taxon>Leotiomycetes</taxon>
        <taxon>Helotiales</taxon>
        <taxon>Sclerotiniaceae</taxon>
        <taxon>Sclerotinia</taxon>
    </lineage>
</organism>
<feature type="compositionally biased region" description="Basic and acidic residues" evidence="1">
    <location>
        <begin position="75"/>
        <end position="106"/>
    </location>
</feature>
<comment type="caution">
    <text evidence="2">The sequence shown here is derived from an EMBL/GenBank/DDBJ whole genome shotgun (WGS) entry which is preliminary data.</text>
</comment>
<proteinExistence type="predicted"/>
<reference evidence="2" key="1">
    <citation type="submission" date="2022-11" db="EMBL/GenBank/DDBJ databases">
        <title>Genome Resource of Sclerotinia nivalis Strain SnTB1, a Plant Pathogen Isolated from American Ginseng.</title>
        <authorList>
            <person name="Fan S."/>
        </authorList>
    </citation>
    <scope>NUCLEOTIDE SEQUENCE</scope>
    <source>
        <strain evidence="2">SnTB1</strain>
    </source>
</reference>
<dbReference type="AlphaFoldDB" id="A0A9X0AAH7"/>
<evidence type="ECO:0000313" key="3">
    <source>
        <dbReference type="Proteomes" id="UP001152300"/>
    </source>
</evidence>
<dbReference type="OrthoDB" id="3556285at2759"/>
<sequence>MSRIGGEDSAVPKVEEEDRVMSGVGEVDQDSITKARYSNVWYSRNMTTEQLLESLKKLTGPGAEDERKRRVMMHTQREKNLRQEAKDQARSAEKRANREFNLRREAAIQAEYEANPAKKEENRVKREKKKANKEMNRKREAEARAKRGEDYHQG</sequence>
<accession>A0A9X0AAH7</accession>
<evidence type="ECO:0000313" key="2">
    <source>
        <dbReference type="EMBL" id="KAJ8059141.1"/>
    </source>
</evidence>
<feature type="region of interest" description="Disordered" evidence="1">
    <location>
        <begin position="75"/>
        <end position="154"/>
    </location>
</feature>
<feature type="compositionally biased region" description="Basic and acidic residues" evidence="1">
    <location>
        <begin position="132"/>
        <end position="154"/>
    </location>
</feature>
<protein>
    <submittedName>
        <fullName evidence="2">Uncharacterized protein</fullName>
    </submittedName>
</protein>
<feature type="region of interest" description="Disordered" evidence="1">
    <location>
        <begin position="1"/>
        <end position="26"/>
    </location>
</feature>
<dbReference type="Proteomes" id="UP001152300">
    <property type="component" value="Unassembled WGS sequence"/>
</dbReference>
<gene>
    <name evidence="2" type="ORF">OCU04_012116</name>
</gene>
<keyword evidence="3" id="KW-1185">Reference proteome</keyword>
<dbReference type="EMBL" id="JAPEIS010000015">
    <property type="protein sequence ID" value="KAJ8059141.1"/>
    <property type="molecule type" value="Genomic_DNA"/>
</dbReference>
<evidence type="ECO:0000256" key="1">
    <source>
        <dbReference type="SAM" id="MobiDB-lite"/>
    </source>
</evidence>
<name>A0A9X0AAH7_9HELO</name>